<evidence type="ECO:0000259" key="2">
    <source>
        <dbReference type="PROSITE" id="PS50887"/>
    </source>
</evidence>
<dbReference type="PANTHER" id="PTHR44757">
    <property type="entry name" value="DIGUANYLATE CYCLASE DGCP"/>
    <property type="match status" value="1"/>
</dbReference>
<dbReference type="InterPro" id="IPR043128">
    <property type="entry name" value="Rev_trsase/Diguanyl_cyclase"/>
</dbReference>
<comment type="caution">
    <text evidence="3">The sequence shown here is derived from an EMBL/GenBank/DDBJ whole genome shotgun (WGS) entry which is preliminary data.</text>
</comment>
<feature type="domain" description="EAL" evidence="1">
    <location>
        <begin position="445"/>
        <end position="694"/>
    </location>
</feature>
<reference evidence="3 4" key="1">
    <citation type="submission" date="2020-08" db="EMBL/GenBank/DDBJ databases">
        <title>Genomic Encyclopedia of Type Strains, Phase IV (KMG-IV): sequencing the most valuable type-strain genomes for metagenomic binning, comparative biology and taxonomic classification.</title>
        <authorList>
            <person name="Goeker M."/>
        </authorList>
    </citation>
    <scope>NUCLEOTIDE SEQUENCE [LARGE SCALE GENOMIC DNA]</scope>
    <source>
        <strain evidence="3 4">DSM 27057</strain>
    </source>
</reference>
<dbReference type="PROSITE" id="PS50887">
    <property type="entry name" value="GGDEF"/>
    <property type="match status" value="1"/>
</dbReference>
<dbReference type="SUPFAM" id="SSF141868">
    <property type="entry name" value="EAL domain-like"/>
    <property type="match status" value="1"/>
</dbReference>
<dbReference type="SMART" id="SM00052">
    <property type="entry name" value="EAL"/>
    <property type="match status" value="1"/>
</dbReference>
<gene>
    <name evidence="3" type="ORF">GGR38_004764</name>
</gene>
<dbReference type="InterPro" id="IPR035919">
    <property type="entry name" value="EAL_sf"/>
</dbReference>
<dbReference type="CDD" id="cd01949">
    <property type="entry name" value="GGDEF"/>
    <property type="match status" value="1"/>
</dbReference>
<keyword evidence="4" id="KW-1185">Reference proteome</keyword>
<dbReference type="InterPro" id="IPR001633">
    <property type="entry name" value="EAL_dom"/>
</dbReference>
<feature type="domain" description="GGDEF" evidence="2">
    <location>
        <begin position="305"/>
        <end position="436"/>
    </location>
</feature>
<dbReference type="PROSITE" id="PS50883">
    <property type="entry name" value="EAL"/>
    <property type="match status" value="1"/>
</dbReference>
<dbReference type="InterPro" id="IPR000160">
    <property type="entry name" value="GGDEF_dom"/>
</dbReference>
<dbReference type="NCBIfam" id="TIGR00254">
    <property type="entry name" value="GGDEF"/>
    <property type="match status" value="1"/>
</dbReference>
<dbReference type="Gene3D" id="3.30.70.270">
    <property type="match status" value="1"/>
</dbReference>
<protein>
    <submittedName>
        <fullName evidence="3">Diguanylate cyclase (GGDEF)-like protein</fullName>
    </submittedName>
</protein>
<dbReference type="SMART" id="SM00267">
    <property type="entry name" value="GGDEF"/>
    <property type="match status" value="1"/>
</dbReference>
<dbReference type="Pfam" id="PF00563">
    <property type="entry name" value="EAL"/>
    <property type="match status" value="1"/>
</dbReference>
<dbReference type="Proteomes" id="UP000548867">
    <property type="component" value="Unassembled WGS sequence"/>
</dbReference>
<dbReference type="InterPro" id="IPR029787">
    <property type="entry name" value="Nucleotide_cyclase"/>
</dbReference>
<dbReference type="Gene3D" id="3.20.20.450">
    <property type="entry name" value="EAL domain"/>
    <property type="match status" value="1"/>
</dbReference>
<proteinExistence type="predicted"/>
<accession>A0A7W6G8A9</accession>
<dbReference type="AlphaFoldDB" id="A0A7W6G8A9"/>
<evidence type="ECO:0000313" key="4">
    <source>
        <dbReference type="Proteomes" id="UP000548867"/>
    </source>
</evidence>
<dbReference type="PANTHER" id="PTHR44757:SF2">
    <property type="entry name" value="BIOFILM ARCHITECTURE MAINTENANCE PROTEIN MBAA"/>
    <property type="match status" value="1"/>
</dbReference>
<dbReference type="SUPFAM" id="SSF55073">
    <property type="entry name" value="Nucleotide cyclase"/>
    <property type="match status" value="1"/>
</dbReference>
<dbReference type="EMBL" id="JACIDX010000036">
    <property type="protein sequence ID" value="MBB3957789.1"/>
    <property type="molecule type" value="Genomic_DNA"/>
</dbReference>
<evidence type="ECO:0000313" key="3">
    <source>
        <dbReference type="EMBL" id="MBB3957789.1"/>
    </source>
</evidence>
<dbReference type="CDD" id="cd01948">
    <property type="entry name" value="EAL"/>
    <property type="match status" value="1"/>
</dbReference>
<name>A0A7W6G8A9_9SPHN</name>
<dbReference type="InterPro" id="IPR052155">
    <property type="entry name" value="Biofilm_reg_signaling"/>
</dbReference>
<evidence type="ECO:0000259" key="1">
    <source>
        <dbReference type="PROSITE" id="PS50883"/>
    </source>
</evidence>
<dbReference type="Pfam" id="PF00990">
    <property type="entry name" value="GGDEF"/>
    <property type="match status" value="1"/>
</dbReference>
<sequence length="706" mass="77598">MTSVLIVNFLVWNADDHADRLSAVSISGAIDRERSRISNETYINAHWDDAFAHAYGSLDDPWIVSQWGTPIGLSYVIDAHGRTLFAHLPSGREPPLADLIGPSTLKTLLASAPANETAVRRRGDAMVLIGKAGTTPALIAFSPIVRENGPATLDKSSYRIFVDIRLLDDKLLEEWGKGFGLRHLRWSRNGATAEDEASTGVHDWSGALIGTIAWKRLAPGTLAVRELLPVICLCIVSFLAVAAVIARRVQSLSRELTVQSHSAIEAGRQEREARLLADSDELTGLYNRRRFYADLESATIPANLNAMTVGWIDLDRFKPINDTFGHLVGDRVLVEVARLLRYTAGSIATLYRVGGDEFAMIVWLDGKGALQLAEKICTVVAAPMRICDRQVSLGVSIGLGAFVDPELTPVDLAKRADHALYHAKREKSGQAVLFNLELERQLLDDHAIEGELHTTEFETELYFDVQPIVSVKSGAVVGGELLARWTSKRLGVVEPQRFVKIAERSTLIHVITRNAMRRALELLEVLPPGKTLSVNVSACDLHSADTVDVILDMVRNSTADPCRLCIEVTETAVMRNLDAAIDALRRFRAIGMQVALDDFGTGYSSLSNLHRLPLDKVKVDRSFALNFDNSYSVSIIDAVVNLCHSLGLVCIVEGVETASQAIKLQNIGCDLMQGYLFSYPLNSKVFVAFASRWFALRDEDRPRIAG</sequence>
<organism evidence="3 4">
    <name type="scientific">Novosphingobium sediminicola</name>
    <dbReference type="NCBI Taxonomy" id="563162"/>
    <lineage>
        <taxon>Bacteria</taxon>
        <taxon>Pseudomonadati</taxon>
        <taxon>Pseudomonadota</taxon>
        <taxon>Alphaproteobacteria</taxon>
        <taxon>Sphingomonadales</taxon>
        <taxon>Sphingomonadaceae</taxon>
        <taxon>Novosphingobium</taxon>
    </lineage>
</organism>